<dbReference type="InterPro" id="IPR017441">
    <property type="entry name" value="Protein_kinase_ATP_BS"/>
</dbReference>
<dbReference type="SUPFAM" id="SSF81901">
    <property type="entry name" value="HCP-like"/>
    <property type="match status" value="1"/>
</dbReference>
<feature type="binding site" evidence="3">
    <location>
        <position position="704"/>
    </location>
    <ligand>
        <name>ATP</name>
        <dbReference type="ChEBI" id="CHEBI:30616"/>
    </ligand>
</feature>
<evidence type="ECO:0000256" key="4">
    <source>
        <dbReference type="SAM" id="MobiDB-lite"/>
    </source>
</evidence>
<dbReference type="PANTHER" id="PTHR23353">
    <property type="entry name" value="RAB-GAP/TBC-RELATED"/>
    <property type="match status" value="1"/>
</dbReference>
<evidence type="ECO:0000313" key="7">
    <source>
        <dbReference type="Proteomes" id="UP001470230"/>
    </source>
</evidence>
<feature type="compositionally biased region" description="Low complexity" evidence="4">
    <location>
        <begin position="452"/>
        <end position="483"/>
    </location>
</feature>
<keyword evidence="7" id="KW-1185">Reference proteome</keyword>
<dbReference type="PROSITE" id="PS50011">
    <property type="entry name" value="PROTEIN_KINASE_DOM"/>
    <property type="match status" value="1"/>
</dbReference>
<feature type="domain" description="Protein kinase" evidence="5">
    <location>
        <begin position="675"/>
        <end position="938"/>
    </location>
</feature>
<dbReference type="InterPro" id="IPR011990">
    <property type="entry name" value="TPR-like_helical_dom_sf"/>
</dbReference>
<dbReference type="InterPro" id="IPR000719">
    <property type="entry name" value="Prot_kinase_dom"/>
</dbReference>
<dbReference type="SMART" id="SM00220">
    <property type="entry name" value="S_TKc"/>
    <property type="match status" value="1"/>
</dbReference>
<dbReference type="Pfam" id="PF08238">
    <property type="entry name" value="Sel1"/>
    <property type="match status" value="4"/>
</dbReference>
<dbReference type="Pfam" id="PF00069">
    <property type="entry name" value="Pkinase"/>
    <property type="match status" value="1"/>
</dbReference>
<keyword evidence="1 3" id="KW-0547">Nucleotide-binding</keyword>
<dbReference type="InterPro" id="IPR008271">
    <property type="entry name" value="Ser/Thr_kinase_AS"/>
</dbReference>
<proteinExistence type="predicted"/>
<feature type="compositionally biased region" description="Polar residues" evidence="4">
    <location>
        <begin position="440"/>
        <end position="451"/>
    </location>
</feature>
<reference evidence="6 7" key="1">
    <citation type="submission" date="2024-04" db="EMBL/GenBank/DDBJ databases">
        <title>Tritrichomonas musculus Genome.</title>
        <authorList>
            <person name="Alves-Ferreira E."/>
            <person name="Grigg M."/>
            <person name="Lorenzi H."/>
            <person name="Galac M."/>
        </authorList>
    </citation>
    <scope>NUCLEOTIDE SEQUENCE [LARGE SCALE GENOMIC DNA]</scope>
    <source>
        <strain evidence="6 7">EAF2021</strain>
    </source>
</reference>
<dbReference type="InterPro" id="IPR006597">
    <property type="entry name" value="Sel1-like"/>
</dbReference>
<feature type="compositionally biased region" description="Basic residues" evidence="4">
    <location>
        <begin position="616"/>
        <end position="626"/>
    </location>
</feature>
<dbReference type="PROSITE" id="PS00107">
    <property type="entry name" value="PROTEIN_KINASE_ATP"/>
    <property type="match status" value="1"/>
</dbReference>
<evidence type="ECO:0000256" key="3">
    <source>
        <dbReference type="PROSITE-ProRule" id="PRU10141"/>
    </source>
</evidence>
<feature type="region of interest" description="Disordered" evidence="4">
    <location>
        <begin position="608"/>
        <end position="636"/>
    </location>
</feature>
<dbReference type="InterPro" id="IPR011009">
    <property type="entry name" value="Kinase-like_dom_sf"/>
</dbReference>
<dbReference type="InterPro" id="IPR053019">
    <property type="entry name" value="GATA_zinc_finger"/>
</dbReference>
<dbReference type="PROSITE" id="PS00108">
    <property type="entry name" value="PROTEIN_KINASE_ST"/>
    <property type="match status" value="1"/>
</dbReference>
<protein>
    <recommendedName>
        <fullName evidence="5">Protein kinase domain-containing protein</fullName>
    </recommendedName>
</protein>
<keyword evidence="2 3" id="KW-0067">ATP-binding</keyword>
<dbReference type="Proteomes" id="UP001470230">
    <property type="component" value="Unassembled WGS sequence"/>
</dbReference>
<sequence>MNVEEIYSINHIFDAQISHLLQVEPNNVRTFLGFDNKFRCLHVFDYFINQKCFKKVIFINNNNQIESPELINIKYNLFYIEIQNILDSSLLFSIDYQNSFLFNNDSFCLNDFSTFLSFEKEEEMKKAKRMIKSLTHNSSSYAIKMLKLIGQKDYLLLFPNEKLHEDLFYMIIRLKYFNKTDILKINNEFLRYLQNVSKIVRYDKQYFVVGFDNNQKRNDIFLILKSKQSILIHCYYNENLPNRKKLRINVKGKEKYTIKKEQNTTKKEQNIIKKEQNNTKKEQNTIKKEPLFKPKDGLFYIYFEEYQRSKLNYPSKNVRQLFGIKNISDLQRNFFLPNDPKEYTFVGFAKEENVIELINQISLKQHIISTNALDGKIYRFNNNLEKIDTNNNESPNRIKDSNKSNPKTQISITNSNKVNHYSNTNSNAIKPNKNAHAITQYDNTNSKKVNQNKNTNIITPNSNINSNAINKNNCNTPNKTNQNSHNSSDRINQNSNYSNEINQNNNNYSNEINQNTNNYSNEINQNTKNYSNEINQNNNNYSNEINQNTKNYSNEINQNNNNYSNEINQNTKNYSNEINQNNNNYSNENTSNNLSNSNIDISKRAIAKVSEEKHNPKIAKVKKGNKNNKEDKTHNADIAENENKTPIQNKIDNNIYYDYINQEENSYLKIDLKKYELKNHIGNGQFGDVFIVEEKSTKKKYAAKISISNKLEDFIQEIYFYSKYKYPLILSIRGYSLTDFNNKQRITMVLDYMPNGSLEEAFSKPNSLSKPDKYLIMYGIVIGMKYLHSQSVVHRDLKPANILLDENNYPRICDFGLSIIYSDRNKIVKKQEKRKVGSHMFMAPEIFLDKEPYSFKVDVYAFSMIAYQLLTNKGPYSDKKYKSIGKFKKDIIDGVRPDISFIPDTEIQSFFKRCWSQEPTERPSFSQIYEMITTYKFRSVFEVNDYYISQFDCWYESILSPFELDDSIISNIEKKFSSHGLKNYISSIFPGNIKRFGKYGYQLFYGIGVQGNENAGLAIMAFAAGNGDIDSLYHFAGCFHEIMPYNSCVFEFLKKAADQGHLEAMDKYAKLLLENNENNIFTDMEAAKYFQMSANRGSAVAMCCYGSLLDLGIGVEKDQRKALEYFKLSTELGCTEGIYQYAFHIENGLGCQINYEKASKYYEIASFYGDFKSMICLGKMLNNGKLPFNIDQSIKYLREASKYEDAKGMFEYGKALMIQVINKKDDINLPIKCYLKSIEKNNSDACFSYGNLILLNALFRFLENTNSIEDSIYYFQLALAFSEIEEIPKSFLVFLKNLILNMKNVETLIVEYGMLILRNTLENHDLIIDCLLYFMIVKYFKQQYLETLKKTIEKEFPNKSNYLKYIIECIDSYSYFPYSNKRIEDNNNDNNNDNSNDNDDEINELKAFTRLQVKNKDIKDVKVNIYESFVLDAYCCFSFSQSTIPKDLLREVDKFFKKLPEFKSVHPYVCNPEDSNDLFTYYLLNLFSSKVPVNEFYTNYLNEFMTNKDNENWEVDKKDGMISITSYIRITQIHMQFEPIFERKGFNVLMGFCSGMPLNNSYLYFDENYLPKDLLNQLLNYLHVIKDIHSIQRNVYNGRQIVTMIYIQPDTEKVITKLIKNFLSPKDVLFKTFEYPLQSTIVLNEKMIFKDDKDFLCILNEIESIGIKPINVERDKLYLYEEFYLRKLFQKFSFICFKNEIDKMRALNHINSIVYKGKKNVLNYNLDLHYASLNDRCFPKYVRDLVPQIFQQIKGFRDIQRYVLSIESPVERTYVGFDSPKHLKKCYYKFTYKKNLIHFRINNDNVFWRKNNYKYLMIESSFYKKIFDKNPDIIEQIKQSSKDFQENCKELDQISPEIYKRIIPVYYNFIGYESNEDLDNAFNFLENHFPDSSSYYRKYHEGYSWVDVTYDPKEAYLFYNSL</sequence>
<evidence type="ECO:0000256" key="2">
    <source>
        <dbReference type="ARBA" id="ARBA00022840"/>
    </source>
</evidence>
<comment type="caution">
    <text evidence="6">The sequence shown here is derived from an EMBL/GenBank/DDBJ whole genome shotgun (WGS) entry which is preliminary data.</text>
</comment>
<dbReference type="SUPFAM" id="SSF56112">
    <property type="entry name" value="Protein kinase-like (PK-like)"/>
    <property type="match status" value="1"/>
</dbReference>
<feature type="compositionally biased region" description="Low complexity" evidence="4">
    <location>
        <begin position="491"/>
        <end position="596"/>
    </location>
</feature>
<evidence type="ECO:0000256" key="1">
    <source>
        <dbReference type="ARBA" id="ARBA00022741"/>
    </source>
</evidence>
<feature type="compositionally biased region" description="Polar residues" evidence="4">
    <location>
        <begin position="403"/>
        <end position="429"/>
    </location>
</feature>
<feature type="compositionally biased region" description="Basic and acidic residues" evidence="4">
    <location>
        <begin position="627"/>
        <end position="636"/>
    </location>
</feature>
<gene>
    <name evidence="6" type="ORF">M9Y10_023889</name>
</gene>
<name>A0ABR2KWF2_9EUKA</name>
<organism evidence="6 7">
    <name type="scientific">Tritrichomonas musculus</name>
    <dbReference type="NCBI Taxonomy" id="1915356"/>
    <lineage>
        <taxon>Eukaryota</taxon>
        <taxon>Metamonada</taxon>
        <taxon>Parabasalia</taxon>
        <taxon>Tritrichomonadida</taxon>
        <taxon>Tritrichomonadidae</taxon>
        <taxon>Tritrichomonas</taxon>
    </lineage>
</organism>
<accession>A0ABR2KWF2</accession>
<dbReference type="PANTHER" id="PTHR23353:SF23">
    <property type="entry name" value="PROTEIN HAIRLESS"/>
    <property type="match status" value="1"/>
</dbReference>
<evidence type="ECO:0000313" key="6">
    <source>
        <dbReference type="EMBL" id="KAK8895425.1"/>
    </source>
</evidence>
<dbReference type="EMBL" id="JAPFFF010000003">
    <property type="protein sequence ID" value="KAK8895425.1"/>
    <property type="molecule type" value="Genomic_DNA"/>
</dbReference>
<feature type="region of interest" description="Disordered" evidence="4">
    <location>
        <begin position="388"/>
        <end position="596"/>
    </location>
</feature>
<evidence type="ECO:0000259" key="5">
    <source>
        <dbReference type="PROSITE" id="PS50011"/>
    </source>
</evidence>
<dbReference type="Gene3D" id="1.10.510.10">
    <property type="entry name" value="Transferase(Phosphotransferase) domain 1"/>
    <property type="match status" value="1"/>
</dbReference>
<dbReference type="SMART" id="SM00671">
    <property type="entry name" value="SEL1"/>
    <property type="match status" value="3"/>
</dbReference>
<dbReference type="Gene3D" id="1.25.40.10">
    <property type="entry name" value="Tetratricopeptide repeat domain"/>
    <property type="match status" value="2"/>
</dbReference>